<dbReference type="InterPro" id="IPR019888">
    <property type="entry name" value="Tscrpt_reg_AsnC-like"/>
</dbReference>
<evidence type="ECO:0000259" key="1">
    <source>
        <dbReference type="Pfam" id="PF01037"/>
    </source>
</evidence>
<comment type="caution">
    <text evidence="2">The sequence shown here is derived from an EMBL/GenBank/DDBJ whole genome shotgun (WGS) entry which is preliminary data.</text>
</comment>
<name>A0A2J0KYN9_9BACT</name>
<dbReference type="Gene3D" id="1.10.10.10">
    <property type="entry name" value="Winged helix-like DNA-binding domain superfamily/Winged helix DNA-binding domain"/>
    <property type="match status" value="1"/>
</dbReference>
<dbReference type="EMBL" id="PEWV01000074">
    <property type="protein sequence ID" value="PIU40943.1"/>
    <property type="molecule type" value="Genomic_DNA"/>
</dbReference>
<dbReference type="Proteomes" id="UP000230052">
    <property type="component" value="Unassembled WGS sequence"/>
</dbReference>
<dbReference type="InterPro" id="IPR019887">
    <property type="entry name" value="Tscrpt_reg_AsnC/Lrp_C"/>
</dbReference>
<evidence type="ECO:0000313" key="3">
    <source>
        <dbReference type="Proteomes" id="UP000230052"/>
    </source>
</evidence>
<feature type="domain" description="Transcription regulator AsnC/Lrp ligand binding" evidence="1">
    <location>
        <begin position="67"/>
        <end position="139"/>
    </location>
</feature>
<reference evidence="2 3" key="1">
    <citation type="submission" date="2017-09" db="EMBL/GenBank/DDBJ databases">
        <title>Depth-based differentiation of microbial function through sediment-hosted aquifers and enrichment of novel symbionts in the deep terrestrial subsurface.</title>
        <authorList>
            <person name="Probst A.J."/>
            <person name="Ladd B."/>
            <person name="Jarett J.K."/>
            <person name="Geller-Mcgrath D.E."/>
            <person name="Sieber C.M."/>
            <person name="Emerson J.B."/>
            <person name="Anantharaman K."/>
            <person name="Thomas B.C."/>
            <person name="Malmstrom R."/>
            <person name="Stieglmeier M."/>
            <person name="Klingl A."/>
            <person name="Woyke T."/>
            <person name="Ryan C.M."/>
            <person name="Banfield J.F."/>
        </authorList>
    </citation>
    <scope>NUCLEOTIDE SEQUENCE [LARGE SCALE GENOMIC DNA]</scope>
    <source>
        <strain evidence="2">CG07_land_8_20_14_0_80_42_15</strain>
    </source>
</reference>
<dbReference type="InterPro" id="IPR011008">
    <property type="entry name" value="Dimeric_a/b-barrel"/>
</dbReference>
<dbReference type="SUPFAM" id="SSF46785">
    <property type="entry name" value="Winged helix' DNA-binding domain"/>
    <property type="match status" value="1"/>
</dbReference>
<dbReference type="SUPFAM" id="SSF54909">
    <property type="entry name" value="Dimeric alpha+beta barrel"/>
    <property type="match status" value="1"/>
</dbReference>
<gene>
    <name evidence="2" type="ORF">COS99_07700</name>
</gene>
<dbReference type="PANTHER" id="PTHR30154">
    <property type="entry name" value="LEUCINE-RESPONSIVE REGULATORY PROTEIN"/>
    <property type="match status" value="1"/>
</dbReference>
<dbReference type="PANTHER" id="PTHR30154:SF34">
    <property type="entry name" value="TRANSCRIPTIONAL REGULATOR AZLB"/>
    <property type="match status" value="1"/>
</dbReference>
<protein>
    <submittedName>
        <fullName evidence="2">AsnC family transcriptional regulator</fullName>
    </submittedName>
</protein>
<dbReference type="GO" id="GO:0043200">
    <property type="term" value="P:response to amino acid"/>
    <property type="evidence" value="ECO:0007669"/>
    <property type="project" value="TreeGrafter"/>
</dbReference>
<accession>A0A2J0KYN9</accession>
<dbReference type="InterPro" id="IPR036388">
    <property type="entry name" value="WH-like_DNA-bd_sf"/>
</dbReference>
<dbReference type="Pfam" id="PF13412">
    <property type="entry name" value="HTH_24"/>
    <property type="match status" value="1"/>
</dbReference>
<dbReference type="Gene3D" id="3.30.70.920">
    <property type="match status" value="1"/>
</dbReference>
<evidence type="ECO:0000313" key="2">
    <source>
        <dbReference type="EMBL" id="PIU40943.1"/>
    </source>
</evidence>
<sequence>MDEILEILEKDARITPEDIGKMLKKKPQKIKEVIKKYEKEGVILKYKAVINKELVKEPSSELRALIEVNIMPQKDLGFEKVAERIYSFPEVSSCYLISGTYDLLLIVEGKDIHTVSRFVSEKLSPLENVRGTVTHFLLKKYKEDGIILKHREENQRIAISY</sequence>
<organism evidence="2 3">
    <name type="scientific">Candidatus Aquitaenariimonas noxiae</name>
    <dbReference type="NCBI Taxonomy" id="1974741"/>
    <lineage>
        <taxon>Bacteria</taxon>
        <taxon>Pseudomonadati</taxon>
        <taxon>Candidatus Omnitrophota</taxon>
        <taxon>Candidatus Aquitaenariimonas</taxon>
    </lineage>
</organism>
<dbReference type="GO" id="GO:0043565">
    <property type="term" value="F:sequence-specific DNA binding"/>
    <property type="evidence" value="ECO:0007669"/>
    <property type="project" value="TreeGrafter"/>
</dbReference>
<dbReference type="GO" id="GO:0005829">
    <property type="term" value="C:cytosol"/>
    <property type="evidence" value="ECO:0007669"/>
    <property type="project" value="TreeGrafter"/>
</dbReference>
<dbReference type="InterPro" id="IPR036390">
    <property type="entry name" value="WH_DNA-bd_sf"/>
</dbReference>
<dbReference type="AlphaFoldDB" id="A0A2J0KYN9"/>
<dbReference type="SMART" id="SM00344">
    <property type="entry name" value="HTH_ASNC"/>
    <property type="match status" value="1"/>
</dbReference>
<dbReference type="Pfam" id="PF01037">
    <property type="entry name" value="AsnC_trans_reg"/>
    <property type="match status" value="1"/>
</dbReference>
<proteinExistence type="predicted"/>